<dbReference type="InterPro" id="IPR036390">
    <property type="entry name" value="WH_DNA-bd_sf"/>
</dbReference>
<organism evidence="2 3">
    <name type="scientific">Candidatus Levilactobacillus faecigallinarum</name>
    <dbReference type="NCBI Taxonomy" id="2838638"/>
    <lineage>
        <taxon>Bacteria</taxon>
        <taxon>Bacillati</taxon>
        <taxon>Bacillota</taxon>
        <taxon>Bacilli</taxon>
        <taxon>Lactobacillales</taxon>
        <taxon>Lactobacillaceae</taxon>
        <taxon>Levilactobacillus</taxon>
    </lineage>
</organism>
<reference evidence="2" key="1">
    <citation type="journal article" date="2021" name="PeerJ">
        <title>Extensive microbial diversity within the chicken gut microbiome revealed by metagenomics and culture.</title>
        <authorList>
            <person name="Gilroy R."/>
            <person name="Ravi A."/>
            <person name="Getino M."/>
            <person name="Pursley I."/>
            <person name="Horton D.L."/>
            <person name="Alikhan N.F."/>
            <person name="Baker D."/>
            <person name="Gharbi K."/>
            <person name="Hall N."/>
            <person name="Watson M."/>
            <person name="Adriaenssens E.M."/>
            <person name="Foster-Nyarko E."/>
            <person name="Jarju S."/>
            <person name="Secka A."/>
            <person name="Antonio M."/>
            <person name="Oren A."/>
            <person name="Chaudhuri R.R."/>
            <person name="La Ragione R."/>
            <person name="Hildebrand F."/>
            <person name="Pallen M.J."/>
        </authorList>
    </citation>
    <scope>NUCLEOTIDE SEQUENCE</scope>
    <source>
        <strain evidence="2">CHK173-259</strain>
    </source>
</reference>
<dbReference type="PANTHER" id="PTHR33169:SF14">
    <property type="entry name" value="TRANSCRIPTIONAL REGULATOR RV3488"/>
    <property type="match status" value="1"/>
</dbReference>
<dbReference type="AlphaFoldDB" id="A0A9D1U4T7"/>
<dbReference type="InterPro" id="IPR005149">
    <property type="entry name" value="Tscrpt_reg_PadR_N"/>
</dbReference>
<dbReference type="Proteomes" id="UP000886822">
    <property type="component" value="Unassembled WGS sequence"/>
</dbReference>
<evidence type="ECO:0000313" key="2">
    <source>
        <dbReference type="EMBL" id="HIW71742.1"/>
    </source>
</evidence>
<dbReference type="InterPro" id="IPR036388">
    <property type="entry name" value="WH-like_DNA-bd_sf"/>
</dbReference>
<evidence type="ECO:0000259" key="1">
    <source>
        <dbReference type="Pfam" id="PF03551"/>
    </source>
</evidence>
<gene>
    <name evidence="2" type="ORF">H9875_03855</name>
</gene>
<dbReference type="Gene3D" id="1.10.10.10">
    <property type="entry name" value="Winged helix-like DNA-binding domain superfamily/Winged helix DNA-binding domain"/>
    <property type="match status" value="1"/>
</dbReference>
<dbReference type="EMBL" id="DXGJ01000029">
    <property type="protein sequence ID" value="HIW71742.1"/>
    <property type="molecule type" value="Genomic_DNA"/>
</dbReference>
<dbReference type="PANTHER" id="PTHR33169">
    <property type="entry name" value="PADR-FAMILY TRANSCRIPTIONAL REGULATOR"/>
    <property type="match status" value="1"/>
</dbReference>
<comment type="caution">
    <text evidence="2">The sequence shown here is derived from an EMBL/GenBank/DDBJ whole genome shotgun (WGS) entry which is preliminary data.</text>
</comment>
<protein>
    <submittedName>
        <fullName evidence="2">PadR family transcriptional regulator</fullName>
    </submittedName>
</protein>
<sequence>MKQTQLIKGVLEGCVLATIATGDVYGYQLIQALRHHGFDTLVGGTLYPLLAKLEKNGDLTSDLRPSPDGPDRKYYALTPQGRQTLQDFTTQWHTLKTNVNDLLQEVPAHDQE</sequence>
<evidence type="ECO:0000313" key="3">
    <source>
        <dbReference type="Proteomes" id="UP000886822"/>
    </source>
</evidence>
<feature type="domain" description="Transcription regulator PadR N-terminal" evidence="1">
    <location>
        <begin position="15"/>
        <end position="86"/>
    </location>
</feature>
<dbReference type="SUPFAM" id="SSF46785">
    <property type="entry name" value="Winged helix' DNA-binding domain"/>
    <property type="match status" value="1"/>
</dbReference>
<name>A0A9D1U4T7_9LACO</name>
<proteinExistence type="predicted"/>
<dbReference type="Pfam" id="PF03551">
    <property type="entry name" value="PadR"/>
    <property type="match status" value="1"/>
</dbReference>
<dbReference type="InterPro" id="IPR052509">
    <property type="entry name" value="Metal_resp_DNA-bind_regulator"/>
</dbReference>
<reference evidence="2" key="2">
    <citation type="submission" date="2021-04" db="EMBL/GenBank/DDBJ databases">
        <authorList>
            <person name="Gilroy R."/>
        </authorList>
    </citation>
    <scope>NUCLEOTIDE SEQUENCE</scope>
    <source>
        <strain evidence="2">CHK173-259</strain>
    </source>
</reference>
<accession>A0A9D1U4T7</accession>